<organism evidence="4 5">
    <name type="scientific">Klebsiella pneumoniae</name>
    <dbReference type="NCBI Taxonomy" id="573"/>
    <lineage>
        <taxon>Bacteria</taxon>
        <taxon>Pseudomonadati</taxon>
        <taxon>Pseudomonadota</taxon>
        <taxon>Gammaproteobacteria</taxon>
        <taxon>Enterobacterales</taxon>
        <taxon>Enterobacteriaceae</taxon>
        <taxon>Klebsiella/Raoultella group</taxon>
        <taxon>Klebsiella</taxon>
        <taxon>Klebsiella pneumoniae complex</taxon>
    </lineage>
</organism>
<dbReference type="PANTHER" id="PTHR47816">
    <property type="entry name" value="RIBOSOMAL RNA SMALL SUBUNIT METHYLTRANSFERASE C"/>
    <property type="match status" value="1"/>
</dbReference>
<evidence type="ECO:0000256" key="1">
    <source>
        <dbReference type="ARBA" id="ARBA00022603"/>
    </source>
</evidence>
<proteinExistence type="predicted"/>
<evidence type="ECO:0000259" key="3">
    <source>
        <dbReference type="Pfam" id="PF26049"/>
    </source>
</evidence>
<dbReference type="PANTHER" id="PTHR47816:SF5">
    <property type="entry name" value="RIBOSOMAL RNA LARGE SUBUNIT METHYLTRANSFERASE G"/>
    <property type="match status" value="1"/>
</dbReference>
<dbReference type="Pfam" id="PF26049">
    <property type="entry name" value="RLMG_N"/>
    <property type="match status" value="1"/>
</dbReference>
<sequence length="143" mass="15541">MSQAELNGELFTLERFPPNAEEEALQAWEAADEYLLQQVNDVDGLTLIFNDGFGALACALAERNPVSINDSFISELATRHNLRMNGIDEESVRFQDSLSPLPAAPALVLIKVPKQLALLGTAAARPARSSHAGNPHHRRGESP</sequence>
<evidence type="ECO:0000313" key="4">
    <source>
        <dbReference type="EMBL" id="STW48101.1"/>
    </source>
</evidence>
<keyword evidence="1 4" id="KW-0489">Methyltransferase</keyword>
<name>A0A378FS69_KLEPN</name>
<dbReference type="InterPro" id="IPR046977">
    <property type="entry name" value="RsmC/RlmG"/>
</dbReference>
<dbReference type="EMBL" id="UGNC01000005">
    <property type="protein sequence ID" value="STW48101.1"/>
    <property type="molecule type" value="Genomic_DNA"/>
</dbReference>
<evidence type="ECO:0000313" key="5">
    <source>
        <dbReference type="Proteomes" id="UP000255167"/>
    </source>
</evidence>
<feature type="domain" description="RlmG N-terminal" evidence="3">
    <location>
        <begin position="1"/>
        <end position="127"/>
    </location>
</feature>
<dbReference type="GO" id="GO:0052916">
    <property type="term" value="F:23S rRNA (guanine(1835)-N(2))-methyltransferase activity"/>
    <property type="evidence" value="ECO:0007669"/>
    <property type="project" value="UniProtKB-EC"/>
</dbReference>
<dbReference type="Gene3D" id="3.40.50.150">
    <property type="entry name" value="Vaccinia Virus protein VP39"/>
    <property type="match status" value="1"/>
</dbReference>
<protein>
    <submittedName>
        <fullName evidence="4">23S rRNA (Guanine-N-2-) -methyltransferase rlmG</fullName>
        <ecNumber evidence="4">2.1.1.174</ecNumber>
    </submittedName>
</protein>
<gene>
    <name evidence="4" type="primary">rlmG_1</name>
    <name evidence="4" type="ORF">NCTC9617_04690</name>
</gene>
<reference evidence="4 5" key="1">
    <citation type="submission" date="2018-06" db="EMBL/GenBank/DDBJ databases">
        <authorList>
            <consortium name="Pathogen Informatics"/>
            <person name="Doyle S."/>
        </authorList>
    </citation>
    <scope>NUCLEOTIDE SEQUENCE [LARGE SCALE GENOMIC DNA]</scope>
    <source>
        <strain evidence="4 5">NCTC9617</strain>
    </source>
</reference>
<dbReference type="Proteomes" id="UP000255167">
    <property type="component" value="Unassembled WGS sequence"/>
</dbReference>
<dbReference type="InterPro" id="IPR058679">
    <property type="entry name" value="RlmG_N"/>
</dbReference>
<dbReference type="InterPro" id="IPR029063">
    <property type="entry name" value="SAM-dependent_MTases_sf"/>
</dbReference>
<dbReference type="AlphaFoldDB" id="A0A378FS69"/>
<dbReference type="EC" id="2.1.1.174" evidence="4"/>
<accession>A0A378FS69</accession>
<feature type="compositionally biased region" description="Basic residues" evidence="2">
    <location>
        <begin position="134"/>
        <end position="143"/>
    </location>
</feature>
<feature type="region of interest" description="Disordered" evidence="2">
    <location>
        <begin position="123"/>
        <end position="143"/>
    </location>
</feature>
<keyword evidence="4" id="KW-0808">Transferase</keyword>
<evidence type="ECO:0000256" key="2">
    <source>
        <dbReference type="SAM" id="MobiDB-lite"/>
    </source>
</evidence>